<keyword evidence="1" id="KW-1133">Transmembrane helix</keyword>
<name>A0AAN4R430_9PROT</name>
<comment type="caution">
    <text evidence="2">The sequence shown here is derived from an EMBL/GenBank/DDBJ whole genome shotgun (WGS) entry which is preliminary data.</text>
</comment>
<proteinExistence type="predicted"/>
<reference evidence="2 3" key="1">
    <citation type="submission" date="2019-07" db="EMBL/GenBank/DDBJ databases">
        <title>Whole genome shotgun sequence of Asaia bogorensis NBRC 16594.</title>
        <authorList>
            <person name="Hosoyama A."/>
            <person name="Uohara A."/>
            <person name="Ohji S."/>
            <person name="Ichikawa N."/>
        </authorList>
    </citation>
    <scope>NUCLEOTIDE SEQUENCE [LARGE SCALE GENOMIC DNA]</scope>
    <source>
        <strain evidence="2 3">NBRC 16594</strain>
    </source>
</reference>
<feature type="transmembrane region" description="Helical" evidence="1">
    <location>
        <begin position="88"/>
        <end position="106"/>
    </location>
</feature>
<evidence type="ECO:0000256" key="1">
    <source>
        <dbReference type="SAM" id="Phobius"/>
    </source>
</evidence>
<dbReference type="AlphaFoldDB" id="A0AAN4R430"/>
<dbReference type="RefSeq" id="WP_146926745.1">
    <property type="nucleotide sequence ID" value="NZ_BAPU01000063.1"/>
</dbReference>
<keyword evidence="1" id="KW-0472">Membrane</keyword>
<accession>A0AAN4R430</accession>
<gene>
    <name evidence="2" type="ORF">ABO01nite_28200</name>
</gene>
<evidence type="ECO:0000313" key="3">
    <source>
        <dbReference type="Proteomes" id="UP000321287"/>
    </source>
</evidence>
<protein>
    <submittedName>
        <fullName evidence="2">Uncharacterized protein</fullName>
    </submittedName>
</protein>
<dbReference type="EMBL" id="BJVS01000010">
    <property type="protein sequence ID" value="GEL54813.1"/>
    <property type="molecule type" value="Genomic_DNA"/>
</dbReference>
<keyword evidence="3" id="KW-1185">Reference proteome</keyword>
<evidence type="ECO:0000313" key="2">
    <source>
        <dbReference type="EMBL" id="GEL54813.1"/>
    </source>
</evidence>
<sequence>MNDIVGLHKKDEFTRDAAKRRIADVISEWNAEQTIVGLFSNEDKRDIYYKVFLFLAISALIIVCTTIVMCDYQMRAPGKLGTNSVYQVLYSFLLSMQAGLPIMLLMHRISGWTEIVLPNELPPPEVERISEMMLEKHKHDEMTTGDVGRLMFELKSRVERNNEKSLQAYFRAPM</sequence>
<organism evidence="2 3">
    <name type="scientific">Asaia bogorensis NBRC 16594</name>
    <dbReference type="NCBI Taxonomy" id="1231624"/>
    <lineage>
        <taxon>Bacteria</taxon>
        <taxon>Pseudomonadati</taxon>
        <taxon>Pseudomonadota</taxon>
        <taxon>Alphaproteobacteria</taxon>
        <taxon>Acetobacterales</taxon>
        <taxon>Acetobacteraceae</taxon>
        <taxon>Asaia</taxon>
    </lineage>
</organism>
<feature type="transmembrane region" description="Helical" evidence="1">
    <location>
        <begin position="47"/>
        <end position="68"/>
    </location>
</feature>
<dbReference type="Proteomes" id="UP000321287">
    <property type="component" value="Unassembled WGS sequence"/>
</dbReference>
<keyword evidence="1" id="KW-0812">Transmembrane</keyword>